<evidence type="ECO:0000256" key="1">
    <source>
        <dbReference type="SAM" id="MobiDB-lite"/>
    </source>
</evidence>
<feature type="compositionally biased region" description="Polar residues" evidence="1">
    <location>
        <begin position="46"/>
        <end position="73"/>
    </location>
</feature>
<feature type="compositionally biased region" description="Basic residues" evidence="1">
    <location>
        <begin position="578"/>
        <end position="589"/>
    </location>
</feature>
<keyword evidence="3" id="KW-1185">Reference proteome</keyword>
<name>A0A225ACU8_TALAT</name>
<feature type="region of interest" description="Disordered" evidence="1">
    <location>
        <begin position="1"/>
        <end position="79"/>
    </location>
</feature>
<sequence length="789" mass="87865">MDFNDNDAPPPYSALDPMQDQNTNSSASTGNSHDANQNSNANSSQIETSFSSLRIQASSPSSLSNTQATSPTESGYTTSATTMSTHFTSAGGYFAEQPQPVRISGDTKSETLVHHMTIYARSQGRDFPRRPRCWNARGSEINQHDWDTFLNFLFPPHLGPAASSNRLHRQIRAEIERDRKDRAQETDEERSARINKVTAEWNEQFFSPRGVHVTYTYVADLEEGPTTSLCPNCYPQATDASRARGRLVRTASFDAPIPVHTEAPVRQHTIQRRPVPQTAQPTSQPSPQNPHASPAVSPISPAGSFDQAGTYSSMPLGNRNQASFPWKSAPASWATQMSSIAQLYAAKISNQAQEYGRSIEESALARSRQVELYSKKVEENALARARRLETIALTQGRRIENAGDVLSNWASGIGRRASYAQSMNGPSTREADDSAYETFQSQHRPQERSRRLSAASDTSIASVSSIETVSSLSDLEPDDLASVRQQLTSLDGYHHHELYDAAVSLRNQLQALKKARWNGRFRSQRARPWGRWESPAEAAEREQRRIAMKRETKLLREKFSEIERRAKREVRELQKSRKEMRKKQHRHLTFRSQQQQQQQQQQHATFPPTMGSTLNGEYRTQSPSESLNRASSEPIHRSESNGSNSPMPSVPLDPHEAAKAWAESQRARVKEIKRANKERIKEIQKSYKEHEKQQRKAIKKLNKQKPSLTMSIGSGSVASSSSLALGETGTIQSGVSSSTGIMSNDGVATHSISREGSGGASVNRGQDFRQQESDAAFQIPELDGNPLKR</sequence>
<feature type="region of interest" description="Disordered" evidence="1">
    <location>
        <begin position="419"/>
        <end position="457"/>
    </location>
</feature>
<feature type="compositionally biased region" description="Basic and acidic residues" evidence="1">
    <location>
        <begin position="685"/>
        <end position="694"/>
    </location>
</feature>
<feature type="compositionally biased region" description="Low complexity" evidence="1">
    <location>
        <begin position="711"/>
        <end position="726"/>
    </location>
</feature>
<dbReference type="AlphaFoldDB" id="A0A225ACU8"/>
<dbReference type="STRING" id="1441469.A0A225ACU8"/>
<evidence type="ECO:0000313" key="2">
    <source>
        <dbReference type="EMBL" id="OKL58971.1"/>
    </source>
</evidence>
<protein>
    <submittedName>
        <fullName evidence="2">Uncharacterized protein</fullName>
    </submittedName>
</protein>
<dbReference type="GeneID" id="31005255"/>
<feature type="region of interest" description="Disordered" evidence="1">
    <location>
        <begin position="570"/>
        <end position="665"/>
    </location>
</feature>
<dbReference type="OrthoDB" id="5408998at2759"/>
<gene>
    <name evidence="2" type="ORF">UA08_05499</name>
</gene>
<reference evidence="2 3" key="1">
    <citation type="submission" date="2015-06" db="EMBL/GenBank/DDBJ databases">
        <title>Talaromyces atroroseus IBT 11181 draft genome.</title>
        <authorList>
            <person name="Rasmussen K.B."/>
            <person name="Rasmussen S."/>
            <person name="Petersen B."/>
            <person name="Sicheritz-Ponten T."/>
            <person name="Mortensen U.H."/>
            <person name="Thrane U."/>
        </authorList>
    </citation>
    <scope>NUCLEOTIDE SEQUENCE [LARGE SCALE GENOMIC DNA]</scope>
    <source>
        <strain evidence="2 3">IBT 11181</strain>
    </source>
</reference>
<dbReference type="Proteomes" id="UP000214365">
    <property type="component" value="Unassembled WGS sequence"/>
</dbReference>
<comment type="caution">
    <text evidence="2">The sequence shown here is derived from an EMBL/GenBank/DDBJ whole genome shotgun (WGS) entry which is preliminary data.</text>
</comment>
<feature type="compositionally biased region" description="Low complexity" evidence="1">
    <location>
        <begin position="35"/>
        <end position="45"/>
    </location>
</feature>
<feature type="region of interest" description="Disordered" evidence="1">
    <location>
        <begin position="258"/>
        <end position="316"/>
    </location>
</feature>
<feature type="compositionally biased region" description="Polar residues" evidence="1">
    <location>
        <begin position="307"/>
        <end position="316"/>
    </location>
</feature>
<organism evidence="2 3">
    <name type="scientific">Talaromyces atroroseus</name>
    <dbReference type="NCBI Taxonomy" id="1441469"/>
    <lineage>
        <taxon>Eukaryota</taxon>
        <taxon>Fungi</taxon>
        <taxon>Dikarya</taxon>
        <taxon>Ascomycota</taxon>
        <taxon>Pezizomycotina</taxon>
        <taxon>Eurotiomycetes</taxon>
        <taxon>Eurotiomycetidae</taxon>
        <taxon>Eurotiales</taxon>
        <taxon>Trichocomaceae</taxon>
        <taxon>Talaromyces</taxon>
        <taxon>Talaromyces sect. Trachyspermi</taxon>
    </lineage>
</organism>
<feature type="compositionally biased region" description="Polar residues" evidence="1">
    <location>
        <begin position="729"/>
        <end position="742"/>
    </location>
</feature>
<dbReference type="RefSeq" id="XP_020119092.1">
    <property type="nucleotide sequence ID" value="XM_020268206.1"/>
</dbReference>
<accession>A0A225ACU8</accession>
<evidence type="ECO:0000313" key="3">
    <source>
        <dbReference type="Proteomes" id="UP000214365"/>
    </source>
</evidence>
<proteinExistence type="predicted"/>
<feature type="compositionally biased region" description="Polar residues" evidence="1">
    <location>
        <begin position="610"/>
        <end position="631"/>
    </location>
</feature>
<feature type="region of interest" description="Disordered" evidence="1">
    <location>
        <begin position="685"/>
        <end position="789"/>
    </location>
</feature>
<feature type="compositionally biased region" description="Low complexity" evidence="1">
    <location>
        <begin position="274"/>
        <end position="290"/>
    </location>
</feature>
<feature type="compositionally biased region" description="Low complexity" evidence="1">
    <location>
        <begin position="593"/>
        <end position="602"/>
    </location>
</feature>
<feature type="compositionally biased region" description="Polar residues" evidence="1">
    <location>
        <begin position="19"/>
        <end position="34"/>
    </location>
</feature>
<dbReference type="EMBL" id="LFMY01000008">
    <property type="protein sequence ID" value="OKL58971.1"/>
    <property type="molecule type" value="Genomic_DNA"/>
</dbReference>